<gene>
    <name evidence="4" type="ORF">SYN_02670</name>
</gene>
<keyword evidence="2" id="KW-0472">Membrane</keyword>
<dbReference type="EC" id="4.2.1.-" evidence="4"/>
<comment type="similarity">
    <text evidence="1">Belongs to the polysaccharide synthase family.</text>
</comment>
<dbReference type="InParanoid" id="Q2LWM8"/>
<dbReference type="AlphaFoldDB" id="Q2LWM8"/>
<dbReference type="Proteomes" id="UP000001933">
    <property type="component" value="Chromosome"/>
</dbReference>
<sequence length="637" mass="71758">MRSLMTPTPQKRLLLFLSGDIFFICLSLYLSFLIHFNFSQAVDYIRLMEPVLPYFLAVKLFFLAVFRGYRMTWRYVGVSDLTNIMAAVMISDLVLMVASFPIPIPEFWHIQFPLEGYVKRIFIVDGVFSLFFIGGMRVAKRVYLEVIRGKKSVRTGKRTLILGAGNTGEMILRDMAKQRFSAFYPVGLLDNDTRKIGVYIHGVKVLGRLGELRTLISRNDIEAVIIAIPSLNHKKLRVLYDSARRAGVKTIKFVPRIYNFERPEINLRALEDIAIEDLIGRQAITVDYEGIRDFLTGRSIMVTGAGGSIGSEIVTQVCSFSPSCLVLFDIDETELHNLGLKLQRLFPELSDRIQYVTGDVRDRGRLDEVFRAYAPRIVFHAAAYKHVPMMESNPKEAVKVNIFGTHALAEAAKNYGVEKFIMISTDKAVRPTSVMGATKRMAEHICRAFQEAGSGKEGGESTRYVSVRFGNVLGSRGSVLPLFLDQLKHGGPLTITHRDMLRYFMTIPEAVSLVLQASTMGGGGEVFVLDMGEPVKILEVAEELVRLQGLEPYKDIEFEFTGLRPGEKLFEEILTAEEGTVASRHEKIFVARNSEKYSLDDLTPILADFDSAVKSLDPDSPEAVRTLLKKYVRHYEK</sequence>
<dbReference type="Pfam" id="PF13727">
    <property type="entry name" value="CoA_binding_3"/>
    <property type="match status" value="1"/>
</dbReference>
<dbReference type="InterPro" id="IPR036291">
    <property type="entry name" value="NAD(P)-bd_dom_sf"/>
</dbReference>
<protein>
    <submittedName>
        <fullName evidence="4">UDP-N-acetylglucosamine 4,6-dehydratase / UDP-D-quinovosamine 4-dehydrogenase</fullName>
        <ecNumber evidence="4">1.1.1.-</ecNumber>
        <ecNumber evidence="4">4.2.1.-</ecNumber>
    </submittedName>
</protein>
<dbReference type="STRING" id="56780.SYN_02670"/>
<evidence type="ECO:0000313" key="4">
    <source>
        <dbReference type="EMBL" id="ABC78489.1"/>
    </source>
</evidence>
<dbReference type="OrthoDB" id="9769113at2"/>
<feature type="transmembrane region" description="Helical" evidence="2">
    <location>
        <begin position="81"/>
        <end position="101"/>
    </location>
</feature>
<evidence type="ECO:0000313" key="5">
    <source>
        <dbReference type="Proteomes" id="UP000001933"/>
    </source>
</evidence>
<dbReference type="InterPro" id="IPR003869">
    <property type="entry name" value="Polysac_CapD-like"/>
</dbReference>
<keyword evidence="4" id="KW-0560">Oxidoreductase</keyword>
<dbReference type="PANTHER" id="PTHR43318">
    <property type="entry name" value="UDP-N-ACETYLGLUCOSAMINE 4,6-DEHYDRATASE"/>
    <property type="match status" value="1"/>
</dbReference>
<feature type="transmembrane region" description="Helical" evidence="2">
    <location>
        <begin position="12"/>
        <end position="32"/>
    </location>
</feature>
<dbReference type="SUPFAM" id="SSF51735">
    <property type="entry name" value="NAD(P)-binding Rossmann-fold domains"/>
    <property type="match status" value="2"/>
</dbReference>
<accession>Q2LWM8</accession>
<keyword evidence="2" id="KW-1133">Transmembrane helix</keyword>
<dbReference type="RefSeq" id="WP_011418508.1">
    <property type="nucleotide sequence ID" value="NC_007759.1"/>
</dbReference>
<dbReference type="EMBL" id="CP000252">
    <property type="protein sequence ID" value="ABC78489.1"/>
    <property type="molecule type" value="Genomic_DNA"/>
</dbReference>
<keyword evidence="4" id="KW-0456">Lyase</keyword>
<dbReference type="EC" id="1.1.1.-" evidence="4"/>
<dbReference type="CDD" id="cd05237">
    <property type="entry name" value="UDP_invert_4-6DH_SDR_e"/>
    <property type="match status" value="1"/>
</dbReference>
<keyword evidence="5" id="KW-1185">Reference proteome</keyword>
<dbReference type="KEGG" id="sat:SYN_02670"/>
<dbReference type="Pfam" id="PF02719">
    <property type="entry name" value="Polysacc_synt_2"/>
    <property type="match status" value="1"/>
</dbReference>
<keyword evidence="2" id="KW-0812">Transmembrane</keyword>
<dbReference type="PANTHER" id="PTHR43318:SF1">
    <property type="entry name" value="POLYSACCHARIDE BIOSYNTHESIS PROTEIN EPSC-RELATED"/>
    <property type="match status" value="1"/>
</dbReference>
<dbReference type="GO" id="GO:0016829">
    <property type="term" value="F:lyase activity"/>
    <property type="evidence" value="ECO:0007669"/>
    <property type="project" value="UniProtKB-KW"/>
</dbReference>
<proteinExistence type="inferred from homology"/>
<name>Q2LWM8_SYNAS</name>
<evidence type="ECO:0000256" key="1">
    <source>
        <dbReference type="ARBA" id="ARBA00007430"/>
    </source>
</evidence>
<reference evidence="4 5" key="1">
    <citation type="journal article" date="2007" name="Proc. Natl. Acad. Sci. U.S.A.">
        <title>The genome of Syntrophus aciditrophicus: life at the thermodynamic limit of microbial growth.</title>
        <authorList>
            <person name="McInerney M.J."/>
            <person name="Rohlin L."/>
            <person name="Mouttaki H."/>
            <person name="Kim U."/>
            <person name="Krupp R.S."/>
            <person name="Rios-Hernandez L."/>
            <person name="Sieber J."/>
            <person name="Struchtemeyer C.G."/>
            <person name="Bhattacharyya A."/>
            <person name="Campbell J.W."/>
            <person name="Gunsalus R.P."/>
        </authorList>
    </citation>
    <scope>NUCLEOTIDE SEQUENCE [LARGE SCALE GENOMIC DNA]</scope>
    <source>
        <strain evidence="4 5">SB</strain>
    </source>
</reference>
<feature type="domain" description="Polysaccharide biosynthesis protein CapD-like" evidence="3">
    <location>
        <begin position="300"/>
        <end position="592"/>
    </location>
</feature>
<dbReference type="HOGENOM" id="CLU_013560_5_2_7"/>
<dbReference type="InterPro" id="IPR051203">
    <property type="entry name" value="Polysaccharide_Synthase-Rel"/>
</dbReference>
<dbReference type="GO" id="GO:0016491">
    <property type="term" value="F:oxidoreductase activity"/>
    <property type="evidence" value="ECO:0007669"/>
    <property type="project" value="UniProtKB-KW"/>
</dbReference>
<dbReference type="eggNOG" id="COG1086">
    <property type="taxonomic scope" value="Bacteria"/>
</dbReference>
<evidence type="ECO:0000259" key="3">
    <source>
        <dbReference type="Pfam" id="PF02719"/>
    </source>
</evidence>
<evidence type="ECO:0000256" key="2">
    <source>
        <dbReference type="SAM" id="Phobius"/>
    </source>
</evidence>
<dbReference type="Gene3D" id="3.40.50.720">
    <property type="entry name" value="NAD(P)-binding Rossmann-like Domain"/>
    <property type="match status" value="2"/>
</dbReference>
<organism evidence="4 5">
    <name type="scientific">Syntrophus aciditrophicus (strain SB)</name>
    <dbReference type="NCBI Taxonomy" id="56780"/>
    <lineage>
        <taxon>Bacteria</taxon>
        <taxon>Pseudomonadati</taxon>
        <taxon>Thermodesulfobacteriota</taxon>
        <taxon>Syntrophia</taxon>
        <taxon>Syntrophales</taxon>
        <taxon>Syntrophaceae</taxon>
        <taxon>Syntrophus</taxon>
    </lineage>
</organism>
<feature type="transmembrane region" description="Helical" evidence="2">
    <location>
        <begin position="52"/>
        <end position="69"/>
    </location>
</feature>